<name>A0A4R2CBS8_SHIGR</name>
<reference evidence="1 2" key="1">
    <citation type="submission" date="2019-03" db="EMBL/GenBank/DDBJ databases">
        <title>Genomic Encyclopedia of Type Strains, Phase IV (KMG-IV): sequencing the most valuable type-strain genomes for metagenomic binning, comparative biology and taxonomic classification.</title>
        <authorList>
            <person name="Goeker M."/>
        </authorList>
    </citation>
    <scope>NUCLEOTIDE SEQUENCE [LARGE SCALE GENOMIC DNA]</scope>
    <source>
        <strain evidence="1 2">DSM 18401</strain>
    </source>
</reference>
<accession>A0A4R2CBS8</accession>
<dbReference type="EMBL" id="SLVX01000023">
    <property type="protein sequence ID" value="TCN37042.1"/>
    <property type="molecule type" value="Genomic_DNA"/>
</dbReference>
<protein>
    <recommendedName>
        <fullName evidence="3">Oxidoreductase family protein</fullName>
    </recommendedName>
</protein>
<dbReference type="InterPro" id="IPR036291">
    <property type="entry name" value="NAD(P)-bd_dom_sf"/>
</dbReference>
<dbReference type="Proteomes" id="UP000295351">
    <property type="component" value="Unassembled WGS sequence"/>
</dbReference>
<keyword evidence="2" id="KW-1185">Reference proteome</keyword>
<dbReference type="AlphaFoldDB" id="A0A4R2CBS8"/>
<evidence type="ECO:0000313" key="1">
    <source>
        <dbReference type="EMBL" id="TCN37042.1"/>
    </source>
</evidence>
<dbReference type="RefSeq" id="WP_425376500.1">
    <property type="nucleotide sequence ID" value="NZ_BAABEI010000012.1"/>
</dbReference>
<dbReference type="SUPFAM" id="SSF51735">
    <property type="entry name" value="NAD(P)-binding Rossmann-fold domains"/>
    <property type="match status" value="1"/>
</dbReference>
<comment type="caution">
    <text evidence="1">The sequence shown here is derived from an EMBL/GenBank/DDBJ whole genome shotgun (WGS) entry which is preliminary data.</text>
</comment>
<evidence type="ECO:0000313" key="2">
    <source>
        <dbReference type="Proteomes" id="UP000295351"/>
    </source>
</evidence>
<gene>
    <name evidence="1" type="ORF">EV665_12311</name>
</gene>
<sequence length="77" mass="8371">MKKTLRLGLIGSGFMGKTHVFGFAAARAALGFRRATDDWRSLVADPEIDIAAEASVRTFRELTQEVVPANKIDTGGY</sequence>
<organism evidence="1 2">
    <name type="scientific">Shinella granuli</name>
    <dbReference type="NCBI Taxonomy" id="323621"/>
    <lineage>
        <taxon>Bacteria</taxon>
        <taxon>Pseudomonadati</taxon>
        <taxon>Pseudomonadota</taxon>
        <taxon>Alphaproteobacteria</taxon>
        <taxon>Hyphomicrobiales</taxon>
        <taxon>Rhizobiaceae</taxon>
        <taxon>Shinella</taxon>
    </lineage>
</organism>
<proteinExistence type="predicted"/>
<evidence type="ECO:0008006" key="3">
    <source>
        <dbReference type="Google" id="ProtNLM"/>
    </source>
</evidence>